<dbReference type="PANTHER" id="PTHR10896:SF50">
    <property type="entry name" value="GALACTOSYLGALACTOSYLXYLOSYLPROTEIN 3-BETA-GLUCURONOSYLTRANSFERASE P"/>
    <property type="match status" value="1"/>
</dbReference>
<keyword evidence="4 11" id="KW-0808">Transferase</keyword>
<keyword evidence="6 11" id="KW-0735">Signal-anchor</keyword>
<dbReference type="GO" id="GO:0046872">
    <property type="term" value="F:metal ion binding"/>
    <property type="evidence" value="ECO:0007669"/>
    <property type="project" value="UniProtKB-KW"/>
</dbReference>
<evidence type="ECO:0000256" key="9">
    <source>
        <dbReference type="ARBA" id="ARBA00023180"/>
    </source>
</evidence>
<feature type="transmembrane region" description="Helical" evidence="11">
    <location>
        <begin position="146"/>
        <end position="167"/>
    </location>
</feature>
<reference evidence="12 13" key="1">
    <citation type="submission" date="2015-04" db="EMBL/GenBank/DDBJ databases">
        <authorList>
            <person name="Syromyatnikov M.Y."/>
            <person name="Popov V.N."/>
        </authorList>
    </citation>
    <scope>NUCLEOTIDE SEQUENCE [LARGE SCALE GENOMIC DNA]</scope>
</reference>
<dbReference type="InterPro" id="IPR029044">
    <property type="entry name" value="Nucleotide-diphossugar_trans"/>
</dbReference>
<evidence type="ECO:0000313" key="13">
    <source>
        <dbReference type="Proteomes" id="UP000183832"/>
    </source>
</evidence>
<dbReference type="GO" id="GO:0050650">
    <property type="term" value="P:chondroitin sulfate proteoglycan biosynthetic process"/>
    <property type="evidence" value="ECO:0007669"/>
    <property type="project" value="TreeGrafter"/>
</dbReference>
<sequence>MTPDGARVDFLINSSLLPSAPSGVTLLKYVVEEKVAEYIKKQLSQTYLIPKSYSLSFIFYFHSQIQSVIRATNTSNVLGKLYLKVQEVSEKSQAKPIISSFEFCDRHTSNAGISHILTVLNAEKFLMHSLRRLQKMKVSTQPSQKFGMSFVFGFLIGFLWSLIYFFGDTSFFYATLVKKEVLPQVYVITPTYRRQDQLADLTGLGYTLKHVPNLLWLLIEDSDSLNPLVADLLKKINVPFVHLNGKCLTH</sequence>
<evidence type="ECO:0000256" key="6">
    <source>
        <dbReference type="ARBA" id="ARBA00022968"/>
    </source>
</evidence>
<keyword evidence="13" id="KW-1185">Reference proteome</keyword>
<dbReference type="Pfam" id="PF03360">
    <property type="entry name" value="Glyco_transf_43"/>
    <property type="match status" value="1"/>
</dbReference>
<dbReference type="PANTHER" id="PTHR10896">
    <property type="entry name" value="GALACTOSYLGALACTOSYLXYLOSYLPROTEIN 3-BETA-GLUCURONOSYLTRANSFERASE BETA-1,3-GLUCURONYLTRANSFERASE"/>
    <property type="match status" value="1"/>
</dbReference>
<evidence type="ECO:0000256" key="1">
    <source>
        <dbReference type="ARBA" id="ARBA00004606"/>
    </source>
</evidence>
<keyword evidence="11" id="KW-0464">Manganese</keyword>
<comment type="similarity">
    <text evidence="2 11">Belongs to the glycosyltransferase 43 family.</text>
</comment>
<evidence type="ECO:0000256" key="8">
    <source>
        <dbReference type="ARBA" id="ARBA00023136"/>
    </source>
</evidence>
<evidence type="ECO:0000256" key="7">
    <source>
        <dbReference type="ARBA" id="ARBA00022989"/>
    </source>
</evidence>
<keyword evidence="5 11" id="KW-0812">Transmembrane</keyword>
<evidence type="ECO:0000313" key="12">
    <source>
        <dbReference type="EMBL" id="CRK97441.1"/>
    </source>
</evidence>
<proteinExistence type="inferred from homology"/>
<dbReference type="GO" id="GO:0000139">
    <property type="term" value="C:Golgi membrane"/>
    <property type="evidence" value="ECO:0007669"/>
    <property type="project" value="UniProtKB-SubCell"/>
</dbReference>
<dbReference type="GO" id="GO:0005975">
    <property type="term" value="P:carbohydrate metabolic process"/>
    <property type="evidence" value="ECO:0007669"/>
    <property type="project" value="TreeGrafter"/>
</dbReference>
<dbReference type="OrthoDB" id="675023at2759"/>
<dbReference type="EMBL" id="CVRI01000047">
    <property type="protein sequence ID" value="CRK97441.1"/>
    <property type="molecule type" value="Genomic_DNA"/>
</dbReference>
<protein>
    <recommendedName>
        <fullName evidence="3 11">Galactosylgalactosylxylosylprotein 3-beta-glucuronosyltransferase</fullName>
        <ecNumber evidence="3 11">2.4.1.135</ecNumber>
    </recommendedName>
</protein>
<dbReference type="STRING" id="568069.A0A1J1IG67"/>
<name>A0A1J1IG67_9DIPT</name>
<dbReference type="UniPathway" id="UPA00378"/>
<accession>A0A1J1IG67</accession>
<evidence type="ECO:0000256" key="11">
    <source>
        <dbReference type="RuleBase" id="RU363127"/>
    </source>
</evidence>
<comment type="pathway">
    <text evidence="11">Protein modification; protein glycosylation.</text>
</comment>
<gene>
    <name evidence="12" type="ORF">CLUMA_CG010830</name>
</gene>
<dbReference type="InterPro" id="IPR005027">
    <property type="entry name" value="Glyco_trans_43"/>
</dbReference>
<keyword evidence="7 11" id="KW-1133">Transmembrane helix</keyword>
<keyword evidence="11" id="KW-0479">Metal-binding</keyword>
<comment type="catalytic activity">
    <reaction evidence="10 11">
        <text>3-O-(beta-D-galactosyl-(1-&gt;3)-beta-D-galactosyl-(1-&gt;4)-beta-D-xylosyl)-L-seryl-[protein] + UDP-alpha-D-glucuronate = 3-O-(beta-D-GlcA-(1-&gt;3)-beta-D-Gal-(1-&gt;3)-beta-D-Gal-(1-&gt;4)-beta-D-Xyl)-L-seryl-[protein] + UDP + H(+)</text>
        <dbReference type="Rhea" id="RHEA:24168"/>
        <dbReference type="Rhea" id="RHEA-COMP:12571"/>
        <dbReference type="Rhea" id="RHEA-COMP:12573"/>
        <dbReference type="ChEBI" id="CHEBI:15378"/>
        <dbReference type="ChEBI" id="CHEBI:58052"/>
        <dbReference type="ChEBI" id="CHEBI:58223"/>
        <dbReference type="ChEBI" id="CHEBI:132090"/>
        <dbReference type="ChEBI" id="CHEBI:132093"/>
        <dbReference type="EC" id="2.4.1.135"/>
    </reaction>
</comment>
<evidence type="ECO:0000256" key="2">
    <source>
        <dbReference type="ARBA" id="ARBA00007706"/>
    </source>
</evidence>
<dbReference type="EC" id="2.4.1.135" evidence="3 11"/>
<evidence type="ECO:0000256" key="3">
    <source>
        <dbReference type="ARBA" id="ARBA00012641"/>
    </source>
</evidence>
<comment type="subcellular location">
    <subcellularLocation>
        <location evidence="11">Golgi apparatus membrane</location>
        <topology evidence="11">Single-pass type II membrane protein</topology>
    </subcellularLocation>
    <subcellularLocation>
        <location evidence="1">Membrane</location>
        <topology evidence="1">Single-pass type II membrane protein</topology>
    </subcellularLocation>
</comment>
<dbReference type="AlphaFoldDB" id="A0A1J1IG67"/>
<evidence type="ECO:0000256" key="5">
    <source>
        <dbReference type="ARBA" id="ARBA00022692"/>
    </source>
</evidence>
<dbReference type="Gene3D" id="3.90.550.10">
    <property type="entry name" value="Spore Coat Polysaccharide Biosynthesis Protein SpsA, Chain A"/>
    <property type="match status" value="1"/>
</dbReference>
<keyword evidence="9" id="KW-0325">Glycoprotein</keyword>
<evidence type="ECO:0000256" key="4">
    <source>
        <dbReference type="ARBA" id="ARBA00022679"/>
    </source>
</evidence>
<keyword evidence="8 11" id="KW-0472">Membrane</keyword>
<dbReference type="SUPFAM" id="SSF53448">
    <property type="entry name" value="Nucleotide-diphospho-sugar transferases"/>
    <property type="match status" value="1"/>
</dbReference>
<keyword evidence="11" id="KW-0333">Golgi apparatus</keyword>
<dbReference type="Proteomes" id="UP000183832">
    <property type="component" value="Unassembled WGS sequence"/>
</dbReference>
<comment type="cofactor">
    <cofactor evidence="11">
        <name>Mn(2+)</name>
        <dbReference type="ChEBI" id="CHEBI:29035"/>
    </cofactor>
</comment>
<organism evidence="12 13">
    <name type="scientific">Clunio marinus</name>
    <dbReference type="NCBI Taxonomy" id="568069"/>
    <lineage>
        <taxon>Eukaryota</taxon>
        <taxon>Metazoa</taxon>
        <taxon>Ecdysozoa</taxon>
        <taxon>Arthropoda</taxon>
        <taxon>Hexapoda</taxon>
        <taxon>Insecta</taxon>
        <taxon>Pterygota</taxon>
        <taxon>Neoptera</taxon>
        <taxon>Endopterygota</taxon>
        <taxon>Diptera</taxon>
        <taxon>Nematocera</taxon>
        <taxon>Chironomoidea</taxon>
        <taxon>Chironomidae</taxon>
        <taxon>Clunio</taxon>
    </lineage>
</organism>
<dbReference type="GO" id="GO:0015018">
    <property type="term" value="F:galactosylgalactosylxylosylprotein 3-beta-glucuronosyltransferase activity"/>
    <property type="evidence" value="ECO:0007669"/>
    <property type="project" value="UniProtKB-UniRule"/>
</dbReference>
<evidence type="ECO:0000256" key="10">
    <source>
        <dbReference type="ARBA" id="ARBA00047979"/>
    </source>
</evidence>